<evidence type="ECO:0000313" key="4">
    <source>
        <dbReference type="Proteomes" id="UP000198309"/>
    </source>
</evidence>
<keyword evidence="1" id="KW-0472">Membrane</keyword>
<evidence type="ECO:0000313" key="2">
    <source>
        <dbReference type="EMBL" id="SDL00737.1"/>
    </source>
</evidence>
<accession>A0A239G3B3</accession>
<evidence type="ECO:0000313" key="3">
    <source>
        <dbReference type="EMBL" id="SNS62504.1"/>
    </source>
</evidence>
<keyword evidence="1" id="KW-1133">Transmembrane helix</keyword>
<keyword evidence="1" id="KW-0812">Transmembrane</keyword>
<dbReference type="EMBL" id="FNEC01000063">
    <property type="protein sequence ID" value="SDL00737.1"/>
    <property type="molecule type" value="Genomic_DNA"/>
</dbReference>
<dbReference type="Proteomes" id="UP000198309">
    <property type="component" value="Unassembled WGS sequence"/>
</dbReference>
<sequence>MQELKMQEIEMVAGAGIIEDVVGRIGAAIMLVPLSLSTGVAKGVVTGGSVGGILGVGVASGAFGGVIGGVLGVIHAVTYGLVNGWDMSLQTFNSNAEGWWRMDYPAPQVGHGGGLLGGLIGGSGGSGGSVSPR</sequence>
<protein>
    <submittedName>
        <fullName evidence="2">Uncharacterized protein</fullName>
    </submittedName>
</protein>
<feature type="transmembrane region" description="Helical" evidence="1">
    <location>
        <begin position="53"/>
        <end position="82"/>
    </location>
</feature>
<reference evidence="3 4" key="2">
    <citation type="submission" date="2017-06" db="EMBL/GenBank/DDBJ databases">
        <authorList>
            <person name="Varghese N."/>
            <person name="Submissions S."/>
        </authorList>
    </citation>
    <scope>NUCLEOTIDE SEQUENCE [LARGE SCALE GENOMIC DNA]</scope>
    <source>
        <strain evidence="3 4">RLD-1</strain>
    </source>
</reference>
<dbReference type="AlphaFoldDB" id="A0A239G3B3"/>
<keyword evidence="4" id="KW-1185">Reference proteome</keyword>
<dbReference type="EMBL" id="FZPC01000004">
    <property type="protein sequence ID" value="SNS62504.1"/>
    <property type="molecule type" value="Genomic_DNA"/>
</dbReference>
<dbReference type="RefSeq" id="WP_089390431.1">
    <property type="nucleotide sequence ID" value="NZ_FNEC01000063.1"/>
</dbReference>
<dbReference type="Proteomes" id="UP000199693">
    <property type="component" value="Unassembled WGS sequence"/>
</dbReference>
<feature type="transmembrane region" description="Helical" evidence="1">
    <location>
        <begin position="21"/>
        <end position="41"/>
    </location>
</feature>
<organism evidence="2 5">
    <name type="scientific">Pseudomonas delhiensis</name>
    <dbReference type="NCBI Taxonomy" id="366289"/>
    <lineage>
        <taxon>Bacteria</taxon>
        <taxon>Pseudomonadati</taxon>
        <taxon>Pseudomonadota</taxon>
        <taxon>Gammaproteobacteria</taxon>
        <taxon>Pseudomonadales</taxon>
        <taxon>Pseudomonadaceae</taxon>
        <taxon>Pseudomonas</taxon>
    </lineage>
</organism>
<name>A0A239G3B3_9PSED</name>
<reference evidence="2 5" key="1">
    <citation type="submission" date="2016-10" db="EMBL/GenBank/DDBJ databases">
        <authorList>
            <person name="de Groot N.N."/>
        </authorList>
    </citation>
    <scope>NUCLEOTIDE SEQUENCE [LARGE SCALE GENOMIC DNA]</scope>
    <source>
        <strain evidence="2 5">CCM 7361</strain>
    </source>
</reference>
<gene>
    <name evidence="2" type="ORF">SAMN05216189_106317</name>
    <name evidence="3" type="ORF">SAMN06295949_104165</name>
</gene>
<proteinExistence type="predicted"/>
<evidence type="ECO:0000313" key="5">
    <source>
        <dbReference type="Proteomes" id="UP000199693"/>
    </source>
</evidence>
<evidence type="ECO:0000256" key="1">
    <source>
        <dbReference type="SAM" id="Phobius"/>
    </source>
</evidence>